<dbReference type="SUPFAM" id="SSF50715">
    <property type="entry name" value="Ribosomal protein L25-like"/>
    <property type="match status" value="1"/>
</dbReference>
<reference evidence="9" key="1">
    <citation type="submission" date="2023-05" db="EMBL/GenBank/DDBJ databases">
        <title>Cataloging the Phylogenetic Diversity of Human Bladder Bacteria.</title>
        <authorList>
            <person name="Du J."/>
        </authorList>
    </citation>
    <scope>NUCLEOTIDE SEQUENCE</scope>
    <source>
        <strain evidence="9">UMB1231</strain>
    </source>
</reference>
<accession>A0AAJ1Q5P3</accession>
<dbReference type="AlphaFoldDB" id="A0AAJ1Q5P3"/>
<keyword evidence="3 5" id="KW-0689">Ribosomal protein</keyword>
<dbReference type="InterPro" id="IPR020056">
    <property type="entry name" value="Rbsml_bL25/Gln-tRNA_synth_N"/>
</dbReference>
<evidence type="ECO:0000259" key="8">
    <source>
        <dbReference type="Pfam" id="PF14693"/>
    </source>
</evidence>
<comment type="caution">
    <text evidence="9">The sequence shown here is derived from an EMBL/GenBank/DDBJ whole genome shotgun (WGS) entry which is preliminary data.</text>
</comment>
<proteinExistence type="inferred from homology"/>
<dbReference type="GO" id="GO:0006412">
    <property type="term" value="P:translation"/>
    <property type="evidence" value="ECO:0007669"/>
    <property type="project" value="UniProtKB-UniRule"/>
</dbReference>
<evidence type="ECO:0000256" key="2">
    <source>
        <dbReference type="ARBA" id="ARBA00022884"/>
    </source>
</evidence>
<dbReference type="CDD" id="cd00495">
    <property type="entry name" value="Ribosomal_L25_TL5_CTC"/>
    <property type="match status" value="1"/>
</dbReference>
<dbReference type="GO" id="GO:0008097">
    <property type="term" value="F:5S rRNA binding"/>
    <property type="evidence" value="ECO:0007669"/>
    <property type="project" value="InterPro"/>
</dbReference>
<comment type="subunit">
    <text evidence="5">Part of the 50S ribosomal subunit; part of the 5S rRNA/L5/L18/L25 subcomplex. Contacts the 5S rRNA. Binds to the 5S rRNA independently of L5 and L18.</text>
</comment>
<evidence type="ECO:0000256" key="5">
    <source>
        <dbReference type="HAMAP-Rule" id="MF_01334"/>
    </source>
</evidence>
<dbReference type="InterPro" id="IPR037121">
    <property type="entry name" value="Ribosomal_bL25_C"/>
</dbReference>
<sequence>MSIKAELRTKTGTGASKQARREGKIPATLYGKEVEATSLLVSAREFEALLKAEGSNAVFDVEFDGKTQQVILKDFEKASLKDHFYSIDLEAISANQKLQVEVPLVLLNEETVKVGIVAQVFNTIEIETTPANIPNAFEIDVKGMEIGDTKSICDLEVPAGVEILEDAEETIVSVIAPTEEPAEDEESEAAEPEVIGEKEDEE</sequence>
<evidence type="ECO:0000259" key="7">
    <source>
        <dbReference type="Pfam" id="PF01386"/>
    </source>
</evidence>
<dbReference type="PANTHER" id="PTHR33284:SF1">
    <property type="entry name" value="RIBOSOMAL PROTEIN L25_GLN-TRNA SYNTHETASE, ANTI-CODON-BINDING DOMAIN-CONTAINING PROTEIN"/>
    <property type="match status" value="1"/>
</dbReference>
<protein>
    <recommendedName>
        <fullName evidence="5">Large ribosomal subunit protein bL25</fullName>
    </recommendedName>
    <alternativeName>
        <fullName evidence="5">General stress protein CTC</fullName>
    </alternativeName>
</protein>
<comment type="function">
    <text evidence="5">This is one of the proteins that binds to the 5S RNA in the ribosome where it forms part of the central protuberance.</text>
</comment>
<gene>
    <name evidence="5" type="primary">rplY</name>
    <name evidence="5" type="synonym">ctc</name>
    <name evidence="9" type="ORF">QP433_07965</name>
</gene>
<dbReference type="GO" id="GO:0022625">
    <property type="term" value="C:cytosolic large ribosomal subunit"/>
    <property type="evidence" value="ECO:0007669"/>
    <property type="project" value="TreeGrafter"/>
</dbReference>
<feature type="domain" description="Large ribosomal subunit protein bL25 beta" evidence="8">
    <location>
        <begin position="97"/>
        <end position="177"/>
    </location>
</feature>
<keyword evidence="1 5" id="KW-0699">rRNA-binding</keyword>
<dbReference type="Proteomes" id="UP001229251">
    <property type="component" value="Unassembled WGS sequence"/>
</dbReference>
<dbReference type="InterPro" id="IPR001021">
    <property type="entry name" value="Ribosomal_bL25_long"/>
</dbReference>
<evidence type="ECO:0000313" key="9">
    <source>
        <dbReference type="EMBL" id="MDK7187915.1"/>
    </source>
</evidence>
<feature type="domain" description="Large ribosomal subunit protein bL25 L25" evidence="7">
    <location>
        <begin position="3"/>
        <end position="89"/>
    </location>
</feature>
<dbReference type="Gene3D" id="2.40.240.10">
    <property type="entry name" value="Ribosomal Protein L25, Chain P"/>
    <property type="match status" value="1"/>
</dbReference>
<keyword evidence="4 5" id="KW-0687">Ribonucleoprotein</keyword>
<dbReference type="Pfam" id="PF01386">
    <property type="entry name" value="Ribosomal_L25p"/>
    <property type="match status" value="1"/>
</dbReference>
<dbReference type="EMBL" id="JASOOE010000017">
    <property type="protein sequence ID" value="MDK7187915.1"/>
    <property type="molecule type" value="Genomic_DNA"/>
</dbReference>
<organism evidence="9 10">
    <name type="scientific">Facklamia hominis</name>
    <dbReference type="NCBI Taxonomy" id="178214"/>
    <lineage>
        <taxon>Bacteria</taxon>
        <taxon>Bacillati</taxon>
        <taxon>Bacillota</taxon>
        <taxon>Bacilli</taxon>
        <taxon>Lactobacillales</taxon>
        <taxon>Aerococcaceae</taxon>
        <taxon>Facklamia</taxon>
    </lineage>
</organism>
<dbReference type="NCBIfam" id="TIGR00731">
    <property type="entry name" value="bL25_bact_ctc"/>
    <property type="match status" value="1"/>
</dbReference>
<dbReference type="RefSeq" id="WP_070609819.1">
    <property type="nucleotide sequence ID" value="NZ_JASOOE010000017.1"/>
</dbReference>
<comment type="similarity">
    <text evidence="5">Belongs to the bacterial ribosomal protein bL25 family. CTC subfamily.</text>
</comment>
<keyword evidence="2 5" id="KW-0694">RNA-binding</keyword>
<dbReference type="InterPro" id="IPR011035">
    <property type="entry name" value="Ribosomal_bL25/Gln-tRNA_synth"/>
</dbReference>
<dbReference type="Gene3D" id="2.170.120.20">
    <property type="entry name" value="Ribosomal protein L25, beta domain"/>
    <property type="match status" value="1"/>
</dbReference>
<dbReference type="InterPro" id="IPR020057">
    <property type="entry name" value="Ribosomal_bL25_b-dom"/>
</dbReference>
<dbReference type="InterPro" id="IPR020930">
    <property type="entry name" value="Ribosomal_uL5_bac-type"/>
</dbReference>
<dbReference type="Pfam" id="PF14693">
    <property type="entry name" value="Ribosomal_TL5_C"/>
    <property type="match status" value="1"/>
</dbReference>
<feature type="region of interest" description="Disordered" evidence="6">
    <location>
        <begin position="176"/>
        <end position="202"/>
    </location>
</feature>
<evidence type="ECO:0000313" key="10">
    <source>
        <dbReference type="Proteomes" id="UP001229251"/>
    </source>
</evidence>
<feature type="region of interest" description="Disordered" evidence="6">
    <location>
        <begin position="1"/>
        <end position="20"/>
    </location>
</feature>
<dbReference type="GO" id="GO:0003735">
    <property type="term" value="F:structural constituent of ribosome"/>
    <property type="evidence" value="ECO:0007669"/>
    <property type="project" value="InterPro"/>
</dbReference>
<dbReference type="HAMAP" id="MF_01334">
    <property type="entry name" value="Ribosomal_bL25_CTC"/>
    <property type="match status" value="1"/>
</dbReference>
<evidence type="ECO:0000256" key="4">
    <source>
        <dbReference type="ARBA" id="ARBA00023274"/>
    </source>
</evidence>
<feature type="compositionally biased region" description="Acidic residues" evidence="6">
    <location>
        <begin position="180"/>
        <end position="191"/>
    </location>
</feature>
<dbReference type="InterPro" id="IPR029751">
    <property type="entry name" value="Ribosomal_L25_dom"/>
</dbReference>
<evidence type="ECO:0000256" key="3">
    <source>
        <dbReference type="ARBA" id="ARBA00022980"/>
    </source>
</evidence>
<evidence type="ECO:0000256" key="1">
    <source>
        <dbReference type="ARBA" id="ARBA00022730"/>
    </source>
</evidence>
<name>A0AAJ1Q5P3_9LACT</name>
<dbReference type="PANTHER" id="PTHR33284">
    <property type="entry name" value="RIBOSOMAL PROTEIN L25/GLN-TRNA SYNTHETASE, ANTI-CODON-BINDING DOMAIN-CONTAINING PROTEIN"/>
    <property type="match status" value="1"/>
</dbReference>
<evidence type="ECO:0000256" key="6">
    <source>
        <dbReference type="SAM" id="MobiDB-lite"/>
    </source>
</evidence>